<name>A0A367RFP4_9NOSO</name>
<dbReference type="Pfam" id="PF02415">
    <property type="entry name" value="Chlam_PMP"/>
    <property type="match status" value="3"/>
</dbReference>
<dbReference type="PRINTS" id="PR00313">
    <property type="entry name" value="CABNDNGRPT"/>
</dbReference>
<dbReference type="GO" id="GO:0005576">
    <property type="term" value="C:extracellular region"/>
    <property type="evidence" value="ECO:0007669"/>
    <property type="project" value="UniProtKB-SubCell"/>
</dbReference>
<dbReference type="Gene3D" id="2.150.10.10">
    <property type="entry name" value="Serralysin-like metalloprotease, C-terminal"/>
    <property type="match status" value="1"/>
</dbReference>
<dbReference type="InterPro" id="IPR011050">
    <property type="entry name" value="Pectin_lyase_fold/virulence"/>
</dbReference>
<keyword evidence="5" id="KW-0732">Signal</keyword>
<evidence type="ECO:0000256" key="2">
    <source>
        <dbReference type="ARBA" id="ARBA00004442"/>
    </source>
</evidence>
<dbReference type="InterPro" id="IPR001343">
    <property type="entry name" value="Hemolysn_Ca-bd"/>
</dbReference>
<dbReference type="EMBL" id="LXQD01000153">
    <property type="protein sequence ID" value="RCJ35367.1"/>
    <property type="molecule type" value="Genomic_DNA"/>
</dbReference>
<evidence type="ECO:0000256" key="5">
    <source>
        <dbReference type="ARBA" id="ARBA00022729"/>
    </source>
</evidence>
<dbReference type="InterPro" id="IPR018511">
    <property type="entry name" value="Hemolysin-typ_Ca-bd_CS"/>
</dbReference>
<evidence type="ECO:0008006" key="11">
    <source>
        <dbReference type="Google" id="ProtNLM"/>
    </source>
</evidence>
<keyword evidence="4" id="KW-0964">Secreted</keyword>
<dbReference type="Pfam" id="PF00353">
    <property type="entry name" value="HemolysinCabind"/>
    <property type="match status" value="1"/>
</dbReference>
<dbReference type="InterPro" id="IPR012334">
    <property type="entry name" value="Pectin_lyas_fold"/>
</dbReference>
<sequence>MATISVTTTADNGTGSLREAIASAKSGDTIEFASTLANKTIKLTSGEIVITKDLTINGAGAANLKISGNNATRVFTVERQINAKFQNLTIAEGKTTGRGGGIQVCDYGSITVDNCEFNNNSGGTGGAIYLGYGGRSTVLNSSFDENDGTSTNSGWSGGAIATCGAGDLVVKDSIFTDNKGVNGGAIYSLLGTLTVENSVFEGNTSEGDVGGGAIFTDGANPVGSGSPVGGTIIVRGSRFEDNHTKGEGGALFLYGYGTDKIILEDSTIVGNSAGYNAQGVSRGGGLRANSALTIKNVTFANNTAERQGGGLWIDRSSSVDIINSTFSGNKVTKDAGGAMFFDTDPTAPVNIVNSTIVNNFAGRAAGAVMFGGNKNITLTNSIVAYNTAGDRYQQQVAFSLKDGGGNIEYPAPAYSARRVVAGSRIVDPRLDELQDIGGVLVHPLEPNSPAINAGVKGSNVPTVDQGGVKRDAQPDIGAYEVTASRPISSDQSSGYTDPPSNSWYGTKGNDRLIGNNGNNILLGGYGNDTLIGGNGKDVLLGGPGDDVFAYRSLSEKGDLIVGFNAAKEVIDLSKVFDILGLVSLNPFKDYIQLGQVGSNTSVKIDTNGDNEFESFVTLRNVKVGSLDSGNFIL</sequence>
<dbReference type="PROSITE" id="PS00330">
    <property type="entry name" value="HEMOLYSIN_CALCIUM"/>
    <property type="match status" value="1"/>
</dbReference>
<evidence type="ECO:0000256" key="7">
    <source>
        <dbReference type="ARBA" id="ARBA00023237"/>
    </source>
</evidence>
<evidence type="ECO:0000256" key="1">
    <source>
        <dbReference type="ARBA" id="ARBA00004196"/>
    </source>
</evidence>
<evidence type="ECO:0000256" key="4">
    <source>
        <dbReference type="ARBA" id="ARBA00022525"/>
    </source>
</evidence>
<dbReference type="PANTHER" id="PTHR11319:SF35">
    <property type="entry name" value="OUTER MEMBRANE PROTEIN PMPC-RELATED"/>
    <property type="match status" value="1"/>
</dbReference>
<evidence type="ECO:0000313" key="10">
    <source>
        <dbReference type="Proteomes" id="UP000252107"/>
    </source>
</evidence>
<dbReference type="InterPro" id="IPR011049">
    <property type="entry name" value="Serralysin-like_metalloprot_C"/>
</dbReference>
<dbReference type="SUPFAM" id="SSF51126">
    <property type="entry name" value="Pectin lyase-like"/>
    <property type="match status" value="1"/>
</dbReference>
<dbReference type="Proteomes" id="UP000252107">
    <property type="component" value="Unassembled WGS sequence"/>
</dbReference>
<dbReference type="InterPro" id="IPR019960">
    <property type="entry name" value="T1SS_VCA0849"/>
</dbReference>
<proteinExistence type="predicted"/>
<dbReference type="NCBIfam" id="TIGR03661">
    <property type="entry name" value="T1SS_VCA0849"/>
    <property type="match status" value="1"/>
</dbReference>
<feature type="compositionally biased region" description="Polar residues" evidence="8">
    <location>
        <begin position="485"/>
        <end position="504"/>
    </location>
</feature>
<dbReference type="SMART" id="SM00710">
    <property type="entry name" value="PbH1"/>
    <property type="match status" value="11"/>
</dbReference>
<comment type="subcellular location">
    <subcellularLocation>
        <location evidence="1">Cell envelope</location>
    </subcellularLocation>
    <subcellularLocation>
        <location evidence="2">Cell outer membrane</location>
    </subcellularLocation>
    <subcellularLocation>
        <location evidence="3">Secreted</location>
    </subcellularLocation>
</comment>
<comment type="caution">
    <text evidence="9">The sequence shown here is derived from an EMBL/GenBank/DDBJ whole genome shotgun (WGS) entry which is preliminary data.</text>
</comment>
<keyword evidence="6" id="KW-0472">Membrane</keyword>
<reference evidence="9" key="1">
    <citation type="submission" date="2016-04" db="EMBL/GenBank/DDBJ databases">
        <authorList>
            <person name="Tabuchi Yagui T.R."/>
        </authorList>
    </citation>
    <scope>NUCLEOTIDE SEQUENCE [LARGE SCALE GENOMIC DNA]</scope>
    <source>
        <strain evidence="9">NIES-26</strain>
    </source>
</reference>
<evidence type="ECO:0000256" key="6">
    <source>
        <dbReference type="ARBA" id="ARBA00023136"/>
    </source>
</evidence>
<evidence type="ECO:0000313" key="9">
    <source>
        <dbReference type="EMBL" id="RCJ35367.1"/>
    </source>
</evidence>
<dbReference type="PANTHER" id="PTHR11319">
    <property type="entry name" value="G PROTEIN-COUPLED RECEPTOR-RELATED"/>
    <property type="match status" value="1"/>
</dbReference>
<dbReference type="GO" id="GO:0005509">
    <property type="term" value="F:calcium ion binding"/>
    <property type="evidence" value="ECO:0007669"/>
    <property type="project" value="InterPro"/>
</dbReference>
<dbReference type="InterPro" id="IPR006626">
    <property type="entry name" value="PbH1"/>
</dbReference>
<evidence type="ECO:0000256" key="3">
    <source>
        <dbReference type="ARBA" id="ARBA00004613"/>
    </source>
</evidence>
<organism evidence="9 10">
    <name type="scientific">Nostoc minutum NIES-26</name>
    <dbReference type="NCBI Taxonomy" id="1844469"/>
    <lineage>
        <taxon>Bacteria</taxon>
        <taxon>Bacillati</taxon>
        <taxon>Cyanobacteriota</taxon>
        <taxon>Cyanophyceae</taxon>
        <taxon>Nostocales</taxon>
        <taxon>Nostocaceae</taxon>
        <taxon>Nostoc</taxon>
    </lineage>
</organism>
<protein>
    <recommendedName>
        <fullName evidence="11">Right handed beta helix domain-containing protein</fullName>
    </recommendedName>
</protein>
<dbReference type="AlphaFoldDB" id="A0A367RFP4"/>
<keyword evidence="7" id="KW-0998">Cell outer membrane</keyword>
<evidence type="ECO:0000256" key="8">
    <source>
        <dbReference type="SAM" id="MobiDB-lite"/>
    </source>
</evidence>
<dbReference type="GO" id="GO:0009279">
    <property type="term" value="C:cell outer membrane"/>
    <property type="evidence" value="ECO:0007669"/>
    <property type="project" value="UniProtKB-SubCell"/>
</dbReference>
<dbReference type="NCBIfam" id="NF041518">
    <property type="entry name" value="choice_anch_Q"/>
    <property type="match status" value="1"/>
</dbReference>
<keyword evidence="10" id="KW-1185">Reference proteome</keyword>
<dbReference type="Gene3D" id="2.160.20.10">
    <property type="entry name" value="Single-stranded right-handed beta-helix, Pectin lyase-like"/>
    <property type="match status" value="2"/>
</dbReference>
<accession>A0A367RFP4</accession>
<feature type="region of interest" description="Disordered" evidence="8">
    <location>
        <begin position="450"/>
        <end position="508"/>
    </location>
</feature>
<dbReference type="SUPFAM" id="SSF51120">
    <property type="entry name" value="beta-Roll"/>
    <property type="match status" value="1"/>
</dbReference>
<dbReference type="InterPro" id="IPR059226">
    <property type="entry name" value="Choice_anch_Q_dom"/>
</dbReference>
<gene>
    <name evidence="9" type="ORF">A6770_16210</name>
</gene>
<dbReference type="InterPro" id="IPR003368">
    <property type="entry name" value="POMP_repeat"/>
</dbReference>